<keyword evidence="2" id="KW-1185">Reference proteome</keyword>
<evidence type="ECO:0000313" key="2">
    <source>
        <dbReference type="Proteomes" id="UP000186112"/>
    </source>
</evidence>
<reference evidence="1 2" key="1">
    <citation type="submission" date="2016-02" db="EMBL/GenBank/DDBJ databases">
        <title>Genome sequence of Tissierella creatinophila DSM 6911.</title>
        <authorList>
            <person name="Poehlein A."/>
            <person name="Daniel R."/>
        </authorList>
    </citation>
    <scope>NUCLEOTIDE SEQUENCE [LARGE SCALE GENOMIC DNA]</scope>
    <source>
        <strain evidence="1 2">DSM 6911</strain>
    </source>
</reference>
<dbReference type="EMBL" id="LTDM01000034">
    <property type="protein sequence ID" value="OLS02241.1"/>
    <property type="molecule type" value="Genomic_DNA"/>
</dbReference>
<dbReference type="Pfam" id="PF09393">
    <property type="entry name" value="DUF2001"/>
    <property type="match status" value="1"/>
</dbReference>
<gene>
    <name evidence="1" type="ORF">TICRE_17930</name>
</gene>
<proteinExistence type="predicted"/>
<organism evidence="1 2">
    <name type="scientific">Tissierella creatinophila DSM 6911</name>
    <dbReference type="NCBI Taxonomy" id="1123403"/>
    <lineage>
        <taxon>Bacteria</taxon>
        <taxon>Bacillati</taxon>
        <taxon>Bacillota</taxon>
        <taxon>Tissierellia</taxon>
        <taxon>Tissierellales</taxon>
        <taxon>Tissierellaceae</taxon>
        <taxon>Tissierella</taxon>
    </lineage>
</organism>
<dbReference type="InterPro" id="IPR038628">
    <property type="entry name" value="XkdM-like_sf"/>
</dbReference>
<sequence>MECSYFIFNYFPQSNFTLTLGYAYEGAFSYRKSDSNYNKAIDLLFTEYAAGRIPDVSIVGKAFNRTTGKTQRIKVSGITFDELTLQSWEERAVGEIEMPFKASKVEILQ</sequence>
<evidence type="ECO:0000313" key="1">
    <source>
        <dbReference type="EMBL" id="OLS02241.1"/>
    </source>
</evidence>
<dbReference type="Gene3D" id="2.30.110.40">
    <property type="entry name" value="Phage tail tube protein"/>
    <property type="match status" value="1"/>
</dbReference>
<dbReference type="InterPro" id="IPR018989">
    <property type="entry name" value="DUF2001"/>
</dbReference>
<accession>A0A1U7M4L8</accession>
<dbReference type="SUPFAM" id="SSF69279">
    <property type="entry name" value="Phage tail proteins"/>
    <property type="match status" value="1"/>
</dbReference>
<dbReference type="AlphaFoldDB" id="A0A1U7M4L8"/>
<dbReference type="Proteomes" id="UP000186112">
    <property type="component" value="Unassembled WGS sequence"/>
</dbReference>
<protein>
    <submittedName>
        <fullName evidence="1">Uncharacterized protein</fullName>
    </submittedName>
</protein>
<name>A0A1U7M4L8_TISCR</name>
<dbReference type="OrthoDB" id="1697482at2"/>
<comment type="caution">
    <text evidence="1">The sequence shown here is derived from an EMBL/GenBank/DDBJ whole genome shotgun (WGS) entry which is preliminary data.</text>
</comment>